<dbReference type="PANTHER" id="PTHR21666:SF289">
    <property type="entry name" value="L-ALA--D-GLU ENDOPEPTIDASE"/>
    <property type="match status" value="1"/>
</dbReference>
<name>A0A381Q9N2_9ZZZZ</name>
<dbReference type="PANTHER" id="PTHR21666">
    <property type="entry name" value="PEPTIDASE-RELATED"/>
    <property type="match status" value="1"/>
</dbReference>
<dbReference type="EMBL" id="UINC01001254">
    <property type="protein sequence ID" value="SUZ75678.1"/>
    <property type="molecule type" value="Genomic_DNA"/>
</dbReference>
<reference evidence="4" key="1">
    <citation type="submission" date="2018-05" db="EMBL/GenBank/DDBJ databases">
        <authorList>
            <person name="Lanie J.A."/>
            <person name="Ng W.-L."/>
            <person name="Kazmierczak K.M."/>
            <person name="Andrzejewski T.M."/>
            <person name="Davidsen T.M."/>
            <person name="Wayne K.J."/>
            <person name="Tettelin H."/>
            <person name="Glass J.I."/>
            <person name="Rusch D."/>
            <person name="Podicherti R."/>
            <person name="Tsui H.-C.T."/>
            <person name="Winkler M.E."/>
        </authorList>
    </citation>
    <scope>NUCLEOTIDE SEQUENCE</scope>
</reference>
<dbReference type="CDD" id="cd12797">
    <property type="entry name" value="M23_peptidase"/>
    <property type="match status" value="1"/>
</dbReference>
<dbReference type="InterPro" id="IPR011055">
    <property type="entry name" value="Dup_hybrid_motif"/>
</dbReference>
<sequence>MILGIFESVKSTINILVVILSVSFLAAQNRQRDYDEELRYQNEAINSLKDEIQTLRAKIKKTESQERSTIRRISTLDEEVALITRLIQSLRKEEGKTRDRIEILKKDLQLNEQELEVLRIRYEQRVVKAFMQGRLTDLEKVLSSTSWRQAMYRTHYLKIISEIEQEMTKKIEHLLVEISKQKLELEASLRDNINLKRDKEKQMKSLRNMKINRQKELTRIRTDKKSLGSYISEKTAGVKQLESIIKKILEDKSRFEREDRIRRQREAMKTKSFQNLRGQLPWPADGRITAKFGRQWNSQLKTTTENPGIDIKGQPGSAIRVVLSGVITTITYIRGYGTTIIVDHGSGFYTVYSHVTNIQTSVDSEIRAGDVIAYMGESGSINGSKLHFEIWGKGQKLDPEKWLTKKQ</sequence>
<feature type="domain" description="M23ase beta-sheet core" evidence="3">
    <location>
        <begin position="306"/>
        <end position="399"/>
    </location>
</feature>
<organism evidence="4">
    <name type="scientific">marine metagenome</name>
    <dbReference type="NCBI Taxonomy" id="408172"/>
    <lineage>
        <taxon>unclassified sequences</taxon>
        <taxon>metagenomes</taxon>
        <taxon>ecological metagenomes</taxon>
    </lineage>
</organism>
<feature type="coiled-coil region" evidence="2">
    <location>
        <begin position="38"/>
        <end position="125"/>
    </location>
</feature>
<dbReference type="InterPro" id="IPR016047">
    <property type="entry name" value="M23ase_b-sheet_dom"/>
</dbReference>
<dbReference type="Gene3D" id="2.70.70.10">
    <property type="entry name" value="Glucose Permease (Domain IIA)"/>
    <property type="match status" value="1"/>
</dbReference>
<evidence type="ECO:0000259" key="3">
    <source>
        <dbReference type="Pfam" id="PF01551"/>
    </source>
</evidence>
<dbReference type="Gene3D" id="6.10.250.3150">
    <property type="match status" value="1"/>
</dbReference>
<evidence type="ECO:0000313" key="4">
    <source>
        <dbReference type="EMBL" id="SUZ75678.1"/>
    </source>
</evidence>
<dbReference type="GO" id="GO:0004222">
    <property type="term" value="F:metalloendopeptidase activity"/>
    <property type="evidence" value="ECO:0007669"/>
    <property type="project" value="TreeGrafter"/>
</dbReference>
<accession>A0A381Q9N2</accession>
<dbReference type="AlphaFoldDB" id="A0A381Q9N2"/>
<keyword evidence="2" id="KW-0175">Coiled coil</keyword>
<proteinExistence type="predicted"/>
<evidence type="ECO:0000256" key="1">
    <source>
        <dbReference type="ARBA" id="ARBA00022729"/>
    </source>
</evidence>
<dbReference type="Pfam" id="PF01551">
    <property type="entry name" value="Peptidase_M23"/>
    <property type="match status" value="1"/>
</dbReference>
<keyword evidence="1" id="KW-0732">Signal</keyword>
<evidence type="ECO:0000256" key="2">
    <source>
        <dbReference type="SAM" id="Coils"/>
    </source>
</evidence>
<gene>
    <name evidence="4" type="ORF">METZ01_LOCUS28532</name>
</gene>
<protein>
    <recommendedName>
        <fullName evidence="3">M23ase beta-sheet core domain-containing protein</fullName>
    </recommendedName>
</protein>
<dbReference type="SUPFAM" id="SSF51261">
    <property type="entry name" value="Duplicated hybrid motif"/>
    <property type="match status" value="1"/>
</dbReference>
<dbReference type="InterPro" id="IPR050570">
    <property type="entry name" value="Cell_wall_metabolism_enzyme"/>
</dbReference>